<keyword evidence="4" id="KW-0539">Nucleus</keyword>
<dbReference type="GO" id="GO:0005737">
    <property type="term" value="C:cytoplasm"/>
    <property type="evidence" value="ECO:0007669"/>
    <property type="project" value="TreeGrafter"/>
</dbReference>
<dbReference type="PANTHER" id="PTHR13112:SF0">
    <property type="entry name" value="FI21285P1"/>
    <property type="match status" value="1"/>
</dbReference>
<dbReference type="Pfam" id="PF03467">
    <property type="entry name" value="Smg4_UPF3"/>
    <property type="match status" value="1"/>
</dbReference>
<feature type="domain" description="UPF3" evidence="6">
    <location>
        <begin position="25"/>
        <end position="183"/>
    </location>
</feature>
<sequence>MTNSNNPEPKEDGPRTRSSKKPFPTKIVCRRLPPTLDKTNFLDLVSPLPEYNYFRFEKPNNEDGNISFCRAYFNFLKQEDVFNFTERFDGYVFLDKQGNEYPAIVEFAPYQKVSKVKTDQRPDAKCNTLDTDKEYLAFVEAYENKENENIAHPTPEQYLEEIENREKIKETSTPLLEFLALKKINKKGKFREKKSRRQRMGDAGHKHEKGWRGKNDSKESNEPGEEPVKKKRNDDERRSRRNREDKKHASDSKDDSSRKNYTEDSGHGERTRRHNRDENKNGSESKEEPSRKKNTDDESDRSWRQSREDKKESSEGKEEVVSSKRYSDRRHDDRGRWGERSRNKYKDNDAGYSQPITVLQKDDFPAINSGSKDNENDSGGNTKSKNSKRSNTERIKNKERPAIQIYRPGMGKFSSQTIKSDSAKEDEGGKCDEPQDSGNKSSKSFKKYSHKQYYAGGGARFRRTERKESND</sequence>
<keyword evidence="3" id="KW-0866">Nonsense-mediated mRNA decay</keyword>
<evidence type="ECO:0000313" key="7">
    <source>
        <dbReference type="EMBL" id="CDW48895.1"/>
    </source>
</evidence>
<dbReference type="CDD" id="cd12455">
    <property type="entry name" value="RRM_like_Smg4_UPF3"/>
    <property type="match status" value="1"/>
</dbReference>
<evidence type="ECO:0000256" key="5">
    <source>
        <dbReference type="SAM" id="MobiDB-lite"/>
    </source>
</evidence>
<dbReference type="InterPro" id="IPR005120">
    <property type="entry name" value="UPF3_dom"/>
</dbReference>
<evidence type="ECO:0000259" key="6">
    <source>
        <dbReference type="Pfam" id="PF03467"/>
    </source>
</evidence>
<dbReference type="InterPro" id="IPR012677">
    <property type="entry name" value="Nucleotide-bd_a/b_plait_sf"/>
</dbReference>
<feature type="region of interest" description="Disordered" evidence="5">
    <location>
        <begin position="1"/>
        <end position="23"/>
    </location>
</feature>
<dbReference type="GO" id="GO:0003729">
    <property type="term" value="F:mRNA binding"/>
    <property type="evidence" value="ECO:0007669"/>
    <property type="project" value="TreeGrafter"/>
</dbReference>
<feature type="compositionally biased region" description="Basic residues" evidence="5">
    <location>
        <begin position="189"/>
        <end position="198"/>
    </location>
</feature>
<evidence type="ECO:0000256" key="2">
    <source>
        <dbReference type="ARBA" id="ARBA00005991"/>
    </source>
</evidence>
<feature type="compositionally biased region" description="Basic and acidic residues" evidence="5">
    <location>
        <begin position="421"/>
        <end position="433"/>
    </location>
</feature>
<proteinExistence type="inferred from homology"/>
<evidence type="ECO:0000256" key="1">
    <source>
        <dbReference type="ARBA" id="ARBA00004123"/>
    </source>
</evidence>
<dbReference type="GO" id="GO:0045727">
    <property type="term" value="P:positive regulation of translation"/>
    <property type="evidence" value="ECO:0007669"/>
    <property type="project" value="TreeGrafter"/>
</dbReference>
<dbReference type="GO" id="GO:0000184">
    <property type="term" value="P:nuclear-transcribed mRNA catabolic process, nonsense-mediated decay"/>
    <property type="evidence" value="ECO:0007669"/>
    <property type="project" value="UniProtKB-KW"/>
</dbReference>
<reference evidence="7" key="1">
    <citation type="submission" date="2014-05" db="EMBL/GenBank/DDBJ databases">
        <authorList>
            <person name="Chronopoulou M."/>
        </authorList>
    </citation>
    <scope>NUCLEOTIDE SEQUENCE</scope>
    <source>
        <tissue evidence="7">Whole organism</tissue>
    </source>
</reference>
<dbReference type="PANTHER" id="PTHR13112">
    <property type="entry name" value="UPF3 REGULATOR OF NONSENSE TRANSCRIPTS-LIKE PROTEIN"/>
    <property type="match status" value="1"/>
</dbReference>
<dbReference type="EMBL" id="HACA01031534">
    <property type="protein sequence ID" value="CDW48895.1"/>
    <property type="molecule type" value="Transcribed_RNA"/>
</dbReference>
<protein>
    <submittedName>
        <fullName evidence="7">Putative LOC100878124 [Megachile rotundata]</fullName>
    </submittedName>
</protein>
<dbReference type="Gene3D" id="3.30.70.330">
    <property type="match status" value="1"/>
</dbReference>
<feature type="compositionally biased region" description="Basic and acidic residues" evidence="5">
    <location>
        <begin position="390"/>
        <end position="401"/>
    </location>
</feature>
<dbReference type="GO" id="GO:0005730">
    <property type="term" value="C:nucleolus"/>
    <property type="evidence" value="ECO:0007669"/>
    <property type="project" value="TreeGrafter"/>
</dbReference>
<evidence type="ECO:0000256" key="4">
    <source>
        <dbReference type="ARBA" id="ARBA00023242"/>
    </source>
</evidence>
<name>A0A0K2VEU9_LEPSM</name>
<comment type="subcellular location">
    <subcellularLocation>
        <location evidence="1">Nucleus</location>
    </subcellularLocation>
</comment>
<dbReference type="InterPro" id="IPR035979">
    <property type="entry name" value="RBD_domain_sf"/>
</dbReference>
<dbReference type="InterPro" id="IPR039722">
    <property type="entry name" value="Upf3"/>
</dbReference>
<comment type="similarity">
    <text evidence="2">Belongs to the RENT3 family.</text>
</comment>
<dbReference type="OrthoDB" id="18087at2759"/>
<feature type="compositionally biased region" description="Basic and acidic residues" evidence="5">
    <location>
        <begin position="199"/>
        <end position="349"/>
    </location>
</feature>
<organism evidence="7">
    <name type="scientific">Lepeophtheirus salmonis</name>
    <name type="common">Salmon louse</name>
    <name type="synonym">Caligus salmonis</name>
    <dbReference type="NCBI Taxonomy" id="72036"/>
    <lineage>
        <taxon>Eukaryota</taxon>
        <taxon>Metazoa</taxon>
        <taxon>Ecdysozoa</taxon>
        <taxon>Arthropoda</taxon>
        <taxon>Crustacea</taxon>
        <taxon>Multicrustacea</taxon>
        <taxon>Hexanauplia</taxon>
        <taxon>Copepoda</taxon>
        <taxon>Siphonostomatoida</taxon>
        <taxon>Caligidae</taxon>
        <taxon>Lepeophtheirus</taxon>
    </lineage>
</organism>
<feature type="region of interest" description="Disordered" evidence="5">
    <location>
        <begin position="189"/>
        <end position="471"/>
    </location>
</feature>
<evidence type="ECO:0000256" key="3">
    <source>
        <dbReference type="ARBA" id="ARBA00023161"/>
    </source>
</evidence>
<accession>A0A0K2VEU9</accession>
<dbReference type="AlphaFoldDB" id="A0A0K2VEU9"/>
<dbReference type="SUPFAM" id="SSF54928">
    <property type="entry name" value="RNA-binding domain, RBD"/>
    <property type="match status" value="1"/>
</dbReference>